<gene>
    <name evidence="2" type="ORF">AVO44_07875</name>
</gene>
<dbReference type="STRING" id="1685378.AVO44_07875"/>
<sequence>MSRRRAGANARAGFDGPQGPGSATEFGRQQDANQGGGHFGAPRFVSAQAGFRARAAQNGAIDDNLRGFEDQIIEGDLGPEN</sequence>
<reference evidence="3" key="1">
    <citation type="submission" date="2015-12" db="EMBL/GenBank/DDBJ databases">
        <authorList>
            <person name="Zhang G."/>
            <person name="Stingl U."/>
        </authorList>
    </citation>
    <scope>NUCLEOTIDE SEQUENCE [LARGE SCALE GENOMIC DNA]</scope>
    <source>
        <strain evidence="3">ZGT108</strain>
    </source>
</reference>
<proteinExistence type="predicted"/>
<protein>
    <submittedName>
        <fullName evidence="2">Uncharacterized protein</fullName>
    </submittedName>
</protein>
<comment type="caution">
    <text evidence="2">The sequence shown here is derived from an EMBL/GenBank/DDBJ whole genome shotgun (WGS) entry which is preliminary data.</text>
</comment>
<organism evidence="2 3">
    <name type="scientific">Ruegeria profundi</name>
    <dbReference type="NCBI Taxonomy" id="1685378"/>
    <lineage>
        <taxon>Bacteria</taxon>
        <taxon>Pseudomonadati</taxon>
        <taxon>Pseudomonadota</taxon>
        <taxon>Alphaproteobacteria</taxon>
        <taxon>Rhodobacterales</taxon>
        <taxon>Roseobacteraceae</taxon>
        <taxon>Ruegeria</taxon>
    </lineage>
</organism>
<dbReference type="AlphaFoldDB" id="A0A0X3TWJ5"/>
<name>A0A0X3TWJ5_9RHOB</name>
<keyword evidence="3" id="KW-1185">Reference proteome</keyword>
<dbReference type="Proteomes" id="UP000053690">
    <property type="component" value="Unassembled WGS sequence"/>
</dbReference>
<dbReference type="EMBL" id="LQBP01000003">
    <property type="protein sequence ID" value="KUJ80073.1"/>
    <property type="molecule type" value="Genomic_DNA"/>
</dbReference>
<evidence type="ECO:0000313" key="3">
    <source>
        <dbReference type="Proteomes" id="UP000053690"/>
    </source>
</evidence>
<accession>A0A0X3TWJ5</accession>
<evidence type="ECO:0000256" key="1">
    <source>
        <dbReference type="SAM" id="MobiDB-lite"/>
    </source>
</evidence>
<feature type="region of interest" description="Disordered" evidence="1">
    <location>
        <begin position="1"/>
        <end position="42"/>
    </location>
</feature>
<evidence type="ECO:0000313" key="2">
    <source>
        <dbReference type="EMBL" id="KUJ80073.1"/>
    </source>
</evidence>